<dbReference type="SUPFAM" id="SSF50814">
    <property type="entry name" value="Lipocalins"/>
    <property type="match status" value="1"/>
</dbReference>
<dbReference type="Gene3D" id="2.40.128.20">
    <property type="match status" value="1"/>
</dbReference>
<evidence type="ECO:0000256" key="2">
    <source>
        <dbReference type="SAM" id="Phobius"/>
    </source>
</evidence>
<keyword evidence="2" id="KW-0812">Transmembrane</keyword>
<dbReference type="Bgee" id="ENSACLG00000021875">
    <property type="expression patterns" value="Expressed in liver and 3 other cell types or tissues"/>
</dbReference>
<dbReference type="GeneTree" id="ENSGT00440000034309"/>
<feature type="compositionally biased region" description="Basic residues" evidence="1">
    <location>
        <begin position="31"/>
        <end position="44"/>
    </location>
</feature>
<dbReference type="GO" id="GO:0006956">
    <property type="term" value="P:complement activation"/>
    <property type="evidence" value="ECO:0007669"/>
    <property type="project" value="InterPro"/>
</dbReference>
<dbReference type="Proteomes" id="UP000265100">
    <property type="component" value="Chromosome 9"/>
</dbReference>
<sequence>MAGLWRCILAVVMLMCVYLWDSAEAVGGAKSRPRPQRRPPKKPKITPIDQTQPEQDIDIERMLGTWYLLNTASKCSYLVNHGTKVEPTVITIARTATSNETLSVSTKTRHNHQCWEILQVYHLTSVPGRLTLKGSAPEQNIEIVIGDTDYNSYAIMYYQKQGKITMKLYGRFLPYFFRYFILSSTALLILYYFGKYVKGFLCCAVFAGKSVDNLSEPLLTKFEELAAKQNLQRAYHFPFPTYSHCGDVDRDHVINCVPTC</sequence>
<feature type="region of interest" description="Disordered" evidence="1">
    <location>
        <begin position="28"/>
        <end position="51"/>
    </location>
</feature>
<dbReference type="GO" id="GO:0005579">
    <property type="term" value="C:membrane attack complex"/>
    <property type="evidence" value="ECO:0007669"/>
    <property type="project" value="InterPro"/>
</dbReference>
<reference evidence="5 6" key="1">
    <citation type="submission" date="2018-05" db="EMBL/GenBank/DDBJ databases">
        <authorList>
            <person name="Datahose"/>
        </authorList>
    </citation>
    <scope>NUCLEOTIDE SEQUENCE</scope>
</reference>
<dbReference type="GO" id="GO:0001848">
    <property type="term" value="F:complement binding"/>
    <property type="evidence" value="ECO:0007669"/>
    <property type="project" value="TreeGrafter"/>
</dbReference>
<evidence type="ECO:0000256" key="1">
    <source>
        <dbReference type="SAM" id="MobiDB-lite"/>
    </source>
</evidence>
<proteinExistence type="predicted"/>
<feature type="domain" description="Lipocalin/cytosolic fatty-acid binding" evidence="4">
    <location>
        <begin position="64"/>
        <end position="171"/>
    </location>
</feature>
<name>A0A3P8QT39_ASTCA</name>
<protein>
    <recommendedName>
        <fullName evidence="4">Lipocalin/cytosolic fatty-acid binding domain-containing protein</fullName>
    </recommendedName>
</protein>
<dbReference type="InterPro" id="IPR000566">
    <property type="entry name" value="Lipocln_cytosolic_FA-bd_dom"/>
</dbReference>
<feature type="transmembrane region" description="Helical" evidence="2">
    <location>
        <begin position="175"/>
        <end position="193"/>
    </location>
</feature>
<reference evidence="5" key="3">
    <citation type="submission" date="2025-08" db="UniProtKB">
        <authorList>
            <consortium name="Ensembl"/>
        </authorList>
    </citation>
    <scope>IDENTIFICATION</scope>
</reference>
<dbReference type="InterPro" id="IPR012674">
    <property type="entry name" value="Calycin"/>
</dbReference>
<dbReference type="GO" id="GO:0072562">
    <property type="term" value="C:blood microparticle"/>
    <property type="evidence" value="ECO:0007669"/>
    <property type="project" value="TreeGrafter"/>
</dbReference>
<reference evidence="5" key="4">
    <citation type="submission" date="2025-09" db="UniProtKB">
        <authorList>
            <consortium name="Ensembl"/>
        </authorList>
    </citation>
    <scope>IDENTIFICATION</scope>
</reference>
<dbReference type="GO" id="GO:0070062">
    <property type="term" value="C:extracellular exosome"/>
    <property type="evidence" value="ECO:0007669"/>
    <property type="project" value="TreeGrafter"/>
</dbReference>
<feature type="signal peptide" evidence="3">
    <location>
        <begin position="1"/>
        <end position="25"/>
    </location>
</feature>
<keyword evidence="6" id="KW-1185">Reference proteome</keyword>
<dbReference type="AlphaFoldDB" id="A0A3P8QT39"/>
<evidence type="ECO:0000313" key="6">
    <source>
        <dbReference type="Proteomes" id="UP000265100"/>
    </source>
</evidence>
<keyword evidence="2" id="KW-0472">Membrane</keyword>
<dbReference type="PANTHER" id="PTHR47304">
    <property type="entry name" value="COMPLEMENT COMPONENT C8 GAMMA CHAIN"/>
    <property type="match status" value="1"/>
</dbReference>
<keyword evidence="3" id="KW-0732">Signal</keyword>
<keyword evidence="2" id="KW-1133">Transmembrane helix</keyword>
<evidence type="ECO:0000256" key="3">
    <source>
        <dbReference type="SAM" id="SignalP"/>
    </source>
</evidence>
<dbReference type="Pfam" id="PF00061">
    <property type="entry name" value="Lipocalin"/>
    <property type="match status" value="1"/>
</dbReference>
<dbReference type="Ensembl" id="ENSACLT00000033001.2">
    <property type="protein sequence ID" value="ENSACLP00000032239.2"/>
    <property type="gene ID" value="ENSACLG00000021875.2"/>
</dbReference>
<accession>A0A3P8QT39</accession>
<evidence type="ECO:0000313" key="5">
    <source>
        <dbReference type="Ensembl" id="ENSACLP00000032239.2"/>
    </source>
</evidence>
<organism evidence="5 6">
    <name type="scientific">Astatotilapia calliptera</name>
    <name type="common">Eastern happy</name>
    <name type="synonym">Chromis callipterus</name>
    <dbReference type="NCBI Taxonomy" id="8154"/>
    <lineage>
        <taxon>Eukaryota</taxon>
        <taxon>Metazoa</taxon>
        <taxon>Chordata</taxon>
        <taxon>Craniata</taxon>
        <taxon>Vertebrata</taxon>
        <taxon>Euteleostomi</taxon>
        <taxon>Actinopterygii</taxon>
        <taxon>Neopterygii</taxon>
        <taxon>Teleostei</taxon>
        <taxon>Neoteleostei</taxon>
        <taxon>Acanthomorphata</taxon>
        <taxon>Ovalentaria</taxon>
        <taxon>Cichlomorphae</taxon>
        <taxon>Cichliformes</taxon>
        <taxon>Cichlidae</taxon>
        <taxon>African cichlids</taxon>
        <taxon>Pseudocrenilabrinae</taxon>
        <taxon>Haplochromini</taxon>
        <taxon>Astatotilapia</taxon>
    </lineage>
</organism>
<dbReference type="InterPro" id="IPR043245">
    <property type="entry name" value="C8G"/>
</dbReference>
<dbReference type="OrthoDB" id="9941609at2759"/>
<reference evidence="6" key="2">
    <citation type="submission" date="2023-03" db="EMBL/GenBank/DDBJ databases">
        <authorList>
            <consortium name="Wellcome Sanger Institute Data Sharing"/>
        </authorList>
    </citation>
    <scope>NUCLEOTIDE SEQUENCE [LARGE SCALE GENOMIC DNA]</scope>
</reference>
<dbReference type="PANTHER" id="PTHR47304:SF1">
    <property type="entry name" value="COMPLEMENT COMPONENT C8 GAMMA CHAIN"/>
    <property type="match status" value="1"/>
</dbReference>
<feature type="chain" id="PRO_5044325495" description="Lipocalin/cytosolic fatty-acid binding domain-containing protein" evidence="3">
    <location>
        <begin position="26"/>
        <end position="260"/>
    </location>
</feature>
<evidence type="ECO:0000259" key="4">
    <source>
        <dbReference type="Pfam" id="PF00061"/>
    </source>
</evidence>